<keyword evidence="6 9" id="KW-0520">NAD</keyword>
<keyword evidence="9" id="KW-0028">Amino-acid biosynthesis</keyword>
<dbReference type="InterPro" id="IPR030963">
    <property type="entry name" value="DHQ_synth_fam"/>
</dbReference>
<dbReference type="PANTHER" id="PTHR43622:SF1">
    <property type="entry name" value="3-DEHYDROQUINATE SYNTHASE"/>
    <property type="match status" value="1"/>
</dbReference>
<dbReference type="GO" id="GO:0046872">
    <property type="term" value="F:metal ion binding"/>
    <property type="evidence" value="ECO:0007669"/>
    <property type="project" value="UniProtKB-KW"/>
</dbReference>
<comment type="function">
    <text evidence="9">Catalyzes the conversion of 3-deoxy-D-arabino-heptulosonate 7-phosphate (DAHP) to dehydroquinate (DHQ).</text>
</comment>
<reference evidence="14" key="1">
    <citation type="journal article" date="2020" name="bioRxiv">
        <title>A rank-normalized archaeal taxonomy based on genome phylogeny resolves widespread incomplete and uneven classifications.</title>
        <authorList>
            <person name="Rinke C."/>
            <person name="Chuvochina M."/>
            <person name="Mussig A.J."/>
            <person name="Chaumeil P.-A."/>
            <person name="Waite D.W."/>
            <person name="Whitman W.B."/>
            <person name="Parks D.H."/>
            <person name="Hugenholtz P."/>
        </authorList>
    </citation>
    <scope>NUCLEOTIDE SEQUENCE [LARGE SCALE GENOMIC DNA]</scope>
</reference>
<dbReference type="GO" id="GO:0003856">
    <property type="term" value="F:3-dehydroquinate synthase activity"/>
    <property type="evidence" value="ECO:0007669"/>
    <property type="project" value="UniProtKB-UniRule"/>
</dbReference>
<dbReference type="Gene3D" id="1.20.1090.10">
    <property type="entry name" value="Dehydroquinate synthase-like - alpha domain"/>
    <property type="match status" value="1"/>
</dbReference>
<dbReference type="PIRSF" id="PIRSF001455">
    <property type="entry name" value="DHQ_synth"/>
    <property type="match status" value="1"/>
</dbReference>
<comment type="caution">
    <text evidence="13">The sequence shown here is derived from an EMBL/GenBank/DDBJ whole genome shotgun (WGS) entry which is preliminary data.</text>
</comment>
<feature type="domain" description="3-dehydroquinate synthase N-terminal" evidence="11">
    <location>
        <begin position="81"/>
        <end position="192"/>
    </location>
</feature>
<dbReference type="InterPro" id="IPR056179">
    <property type="entry name" value="DHQS_C"/>
</dbReference>
<feature type="binding site" evidence="9">
    <location>
        <position position="277"/>
    </location>
    <ligand>
        <name>Zn(2+)</name>
        <dbReference type="ChEBI" id="CHEBI:29105"/>
    </ligand>
</feature>
<accession>A0A7J4IYU8</accession>
<comment type="similarity">
    <text evidence="9">Belongs to the sugar phosphate cyclases superfamily. Dehydroquinate synthase family.</text>
</comment>
<keyword evidence="9" id="KW-0963">Cytoplasm</keyword>
<evidence type="ECO:0000256" key="6">
    <source>
        <dbReference type="ARBA" id="ARBA00023027"/>
    </source>
</evidence>
<evidence type="ECO:0000313" key="13">
    <source>
        <dbReference type="EMBL" id="HIH09475.1"/>
    </source>
</evidence>
<keyword evidence="7 9" id="KW-0456">Lyase</keyword>
<comment type="subcellular location">
    <subcellularLocation>
        <location evidence="9">Cytoplasm</location>
    </subcellularLocation>
</comment>
<comment type="pathway">
    <text evidence="9">Metabolic intermediate biosynthesis; chorismate biosynthesis; chorismate from D-erythrose 4-phosphate and phosphoenolpyruvate: step 2/7.</text>
</comment>
<evidence type="ECO:0000256" key="8">
    <source>
        <dbReference type="ARBA" id="ARBA00023285"/>
    </source>
</evidence>
<keyword evidence="8 9" id="KW-0170">Cobalt</keyword>
<keyword evidence="4 9" id="KW-0547">Nucleotide-binding</keyword>
<comment type="caution">
    <text evidence="9">Lacks conserved residue(s) required for the propagation of feature annotation.</text>
</comment>
<dbReference type="GO" id="GO:0000166">
    <property type="term" value="F:nucleotide binding"/>
    <property type="evidence" value="ECO:0007669"/>
    <property type="project" value="UniProtKB-KW"/>
</dbReference>
<sequence>MNGIIDFNYFEKVRVKLSTRADNSYNIIIAKNLFPALARSISRDNFGSRYCIITDSNVAKIFGNRLLKQFNGLGIKCDLISFPAGEKSKNLKTAGKILEKMASIGLDRKSCVIALGGGVAGDIAGFAAAIYLRGINFVQVPTTLLAMADSGIGGKTGVNLGAGKNLCGSFHQPKKVYMCTEALSTLQKREMRNGLAEVVKHAVIFDRDFFGFIEQNLERVMSLEDGIIVKLVKRNCELKSKVVEMDEKESNLRKALNFGHTIGHAVEALGNYKKYSHGQAVSIGMACEAQIARGIGIMPERDAGRIRALLQKIGLPVRLEYGAQETLEAARSDKKADGGKLHYALAKSIGRMHTEGGKFAVHVDDGIVKKVLEGCR</sequence>
<dbReference type="PANTHER" id="PTHR43622">
    <property type="entry name" value="3-DEHYDROQUINATE SYNTHASE"/>
    <property type="match status" value="1"/>
</dbReference>
<feature type="binding site" evidence="9">
    <location>
        <position position="155"/>
    </location>
    <ligand>
        <name>NAD(+)</name>
        <dbReference type="ChEBI" id="CHEBI:57540"/>
    </ligand>
</feature>
<dbReference type="SUPFAM" id="SSF56796">
    <property type="entry name" value="Dehydroquinate synthase-like"/>
    <property type="match status" value="1"/>
</dbReference>
<dbReference type="Pfam" id="PF01761">
    <property type="entry name" value="DHQ_synthase"/>
    <property type="match status" value="1"/>
</dbReference>
<dbReference type="HAMAP" id="MF_00110">
    <property type="entry name" value="DHQ_synthase"/>
    <property type="match status" value="1"/>
</dbReference>
<gene>
    <name evidence="9 13" type="primary">aroB</name>
    <name evidence="13" type="ORF">HA254_02285</name>
</gene>
<organism evidence="13 14">
    <name type="scientific">Candidatus Iainarchaeum sp</name>
    <dbReference type="NCBI Taxonomy" id="3101447"/>
    <lineage>
        <taxon>Archaea</taxon>
        <taxon>Candidatus Iainarchaeota</taxon>
        <taxon>Candidatus Iainarchaeia</taxon>
        <taxon>Candidatus Iainarchaeales</taxon>
        <taxon>Candidatus Iainarchaeaceae</taxon>
        <taxon>Candidatus Iainarchaeum</taxon>
    </lineage>
</organism>
<name>A0A7J4IYU8_9ARCH</name>
<comment type="cofactor">
    <cofactor evidence="2">
        <name>Zn(2+)</name>
        <dbReference type="ChEBI" id="CHEBI:29105"/>
    </cofactor>
</comment>
<feature type="binding site" evidence="9">
    <location>
        <position position="260"/>
    </location>
    <ligand>
        <name>Zn(2+)</name>
        <dbReference type="ChEBI" id="CHEBI:29105"/>
    </ligand>
</feature>
<evidence type="ECO:0000256" key="2">
    <source>
        <dbReference type="ARBA" id="ARBA00001947"/>
    </source>
</evidence>
<dbReference type="InterPro" id="IPR030960">
    <property type="entry name" value="DHQS/DOIS_N"/>
</dbReference>
<dbReference type="Pfam" id="PF24621">
    <property type="entry name" value="DHQS_C"/>
    <property type="match status" value="1"/>
</dbReference>
<dbReference type="InterPro" id="IPR050071">
    <property type="entry name" value="Dehydroquinate_synthase"/>
</dbReference>
<dbReference type="Proteomes" id="UP000565078">
    <property type="component" value="Unassembled WGS sequence"/>
</dbReference>
<dbReference type="UniPathway" id="UPA00053">
    <property type="reaction ID" value="UER00085"/>
</dbReference>
<dbReference type="NCBIfam" id="TIGR01357">
    <property type="entry name" value="aroB"/>
    <property type="match status" value="1"/>
</dbReference>
<evidence type="ECO:0000256" key="9">
    <source>
        <dbReference type="HAMAP-Rule" id="MF_00110"/>
    </source>
</evidence>
<feature type="domain" description="3-dehydroquinate synthase C-terminal" evidence="12">
    <location>
        <begin position="194"/>
        <end position="336"/>
    </location>
</feature>
<feature type="binding site" evidence="9">
    <location>
        <position position="197"/>
    </location>
    <ligand>
        <name>Zn(2+)</name>
        <dbReference type="ChEBI" id="CHEBI:29105"/>
    </ligand>
</feature>
<feature type="binding site" evidence="9">
    <location>
        <begin position="142"/>
        <end position="143"/>
    </location>
    <ligand>
        <name>NAD(+)</name>
        <dbReference type="ChEBI" id="CHEBI:57540"/>
    </ligand>
</feature>
<keyword evidence="5 9" id="KW-0862">Zinc</keyword>
<proteinExistence type="inferred from homology"/>
<evidence type="ECO:0000256" key="7">
    <source>
        <dbReference type="ARBA" id="ARBA00023239"/>
    </source>
</evidence>
<evidence type="ECO:0000256" key="5">
    <source>
        <dbReference type="ARBA" id="ARBA00022833"/>
    </source>
</evidence>
<evidence type="ECO:0000256" key="4">
    <source>
        <dbReference type="ARBA" id="ARBA00022741"/>
    </source>
</evidence>
<feature type="binding site" evidence="9">
    <location>
        <begin position="118"/>
        <end position="122"/>
    </location>
    <ligand>
        <name>NAD(+)</name>
        <dbReference type="ChEBI" id="CHEBI:57540"/>
    </ligand>
</feature>
<dbReference type="InterPro" id="IPR016037">
    <property type="entry name" value="DHQ_synth_AroB"/>
</dbReference>
<comment type="cofactor">
    <cofactor evidence="9">
        <name>Co(2+)</name>
        <dbReference type="ChEBI" id="CHEBI:48828"/>
    </cofactor>
    <cofactor evidence="9">
        <name>Zn(2+)</name>
        <dbReference type="ChEBI" id="CHEBI:29105"/>
    </cofactor>
    <text evidence="9">Binds 1 divalent metal cation per subunit. Can use either Co(2+) or Zn(2+).</text>
</comment>
<protein>
    <recommendedName>
        <fullName evidence="9 10">3-dehydroquinate synthase</fullName>
        <shortName evidence="9">DHQS</shortName>
        <ecNumber evidence="9 10">4.2.3.4</ecNumber>
    </recommendedName>
</protein>
<evidence type="ECO:0000313" key="14">
    <source>
        <dbReference type="Proteomes" id="UP000565078"/>
    </source>
</evidence>
<comment type="cofactor">
    <cofactor evidence="1 9">
        <name>NAD(+)</name>
        <dbReference type="ChEBI" id="CHEBI:57540"/>
    </cofactor>
</comment>
<dbReference type="Gene3D" id="3.40.50.1970">
    <property type="match status" value="1"/>
</dbReference>
<evidence type="ECO:0000259" key="12">
    <source>
        <dbReference type="Pfam" id="PF24621"/>
    </source>
</evidence>
<keyword evidence="9" id="KW-0057">Aromatic amino acid biosynthesis</keyword>
<evidence type="ECO:0000256" key="1">
    <source>
        <dbReference type="ARBA" id="ARBA00001911"/>
    </source>
</evidence>
<dbReference type="GO" id="GO:0009073">
    <property type="term" value="P:aromatic amino acid family biosynthetic process"/>
    <property type="evidence" value="ECO:0007669"/>
    <property type="project" value="UniProtKB-KW"/>
</dbReference>
<dbReference type="CDD" id="cd08195">
    <property type="entry name" value="DHQS"/>
    <property type="match status" value="1"/>
</dbReference>
<evidence type="ECO:0000259" key="11">
    <source>
        <dbReference type="Pfam" id="PF01761"/>
    </source>
</evidence>
<dbReference type="GO" id="GO:0008652">
    <property type="term" value="P:amino acid biosynthetic process"/>
    <property type="evidence" value="ECO:0007669"/>
    <property type="project" value="UniProtKB-KW"/>
</dbReference>
<evidence type="ECO:0000256" key="10">
    <source>
        <dbReference type="NCBIfam" id="TIGR01357"/>
    </source>
</evidence>
<dbReference type="GO" id="GO:0009423">
    <property type="term" value="P:chorismate biosynthetic process"/>
    <property type="evidence" value="ECO:0007669"/>
    <property type="project" value="UniProtKB-UniRule"/>
</dbReference>
<dbReference type="GO" id="GO:0005737">
    <property type="term" value="C:cytoplasm"/>
    <property type="evidence" value="ECO:0007669"/>
    <property type="project" value="UniProtKB-SubCell"/>
</dbReference>
<feature type="binding site" evidence="9">
    <location>
        <position position="164"/>
    </location>
    <ligand>
        <name>NAD(+)</name>
        <dbReference type="ChEBI" id="CHEBI:57540"/>
    </ligand>
</feature>
<dbReference type="FunFam" id="3.40.50.1970:FF:000007">
    <property type="entry name" value="Pentafunctional AROM polypeptide"/>
    <property type="match status" value="1"/>
</dbReference>
<dbReference type="EMBL" id="DUGC01000042">
    <property type="protein sequence ID" value="HIH09475.1"/>
    <property type="molecule type" value="Genomic_DNA"/>
</dbReference>
<evidence type="ECO:0000256" key="3">
    <source>
        <dbReference type="ARBA" id="ARBA00022723"/>
    </source>
</evidence>
<comment type="catalytic activity">
    <reaction evidence="9">
        <text>7-phospho-2-dehydro-3-deoxy-D-arabino-heptonate = 3-dehydroquinate + phosphate</text>
        <dbReference type="Rhea" id="RHEA:21968"/>
        <dbReference type="ChEBI" id="CHEBI:32364"/>
        <dbReference type="ChEBI" id="CHEBI:43474"/>
        <dbReference type="ChEBI" id="CHEBI:58394"/>
        <dbReference type="EC" id="4.2.3.4"/>
    </reaction>
</comment>
<dbReference type="EC" id="4.2.3.4" evidence="9 10"/>
<keyword evidence="3 9" id="KW-0479">Metal-binding</keyword>
<dbReference type="AlphaFoldDB" id="A0A7J4IYU8"/>